<organism evidence="7 8">
    <name type="scientific">Zootermopsis nevadensis</name>
    <name type="common">Dampwood termite</name>
    <dbReference type="NCBI Taxonomy" id="136037"/>
    <lineage>
        <taxon>Eukaryota</taxon>
        <taxon>Metazoa</taxon>
        <taxon>Ecdysozoa</taxon>
        <taxon>Arthropoda</taxon>
        <taxon>Hexapoda</taxon>
        <taxon>Insecta</taxon>
        <taxon>Pterygota</taxon>
        <taxon>Neoptera</taxon>
        <taxon>Polyneoptera</taxon>
        <taxon>Dictyoptera</taxon>
        <taxon>Blattodea</taxon>
        <taxon>Blattoidea</taxon>
        <taxon>Termitoidae</taxon>
        <taxon>Termopsidae</taxon>
        <taxon>Zootermopsis</taxon>
    </lineage>
</organism>
<dbReference type="eggNOG" id="ENOG502SPS2">
    <property type="taxonomic scope" value="Eukaryota"/>
</dbReference>
<accession>A0A067RFL0</accession>
<feature type="transmembrane region" description="Helical" evidence="6">
    <location>
        <begin position="112"/>
        <end position="133"/>
    </location>
</feature>
<keyword evidence="2 6" id="KW-1003">Cell membrane</keyword>
<dbReference type="GO" id="GO:0050909">
    <property type="term" value="P:sensory perception of taste"/>
    <property type="evidence" value="ECO:0007669"/>
    <property type="project" value="InterPro"/>
</dbReference>
<proteinExistence type="inferred from homology"/>
<evidence type="ECO:0000256" key="3">
    <source>
        <dbReference type="ARBA" id="ARBA00022692"/>
    </source>
</evidence>
<dbReference type="Proteomes" id="UP000027135">
    <property type="component" value="Unassembled WGS sequence"/>
</dbReference>
<feature type="transmembrane region" description="Helical" evidence="6">
    <location>
        <begin position="379"/>
        <end position="398"/>
    </location>
</feature>
<dbReference type="InterPro" id="IPR013604">
    <property type="entry name" value="7TM_chemorcpt"/>
</dbReference>
<sequence length="415" mass="47307">MSQICPENGGMHFLRHSKLTAITSTHAVYLQQFTLTDKHYFNQMKPILRAMKYSGILPITIPKSGTPTFRVLSLVMAYSVCIHIWVLIMAYFNACDILLKLLERRGDFLTHIFSALYMNALVFSGCLPVLMWLDCHKFVTYMDEWIRFQVLFLRVTGDDLSLSLKRQCFVYSLYVSFMTVVALGLNIHEQYFPLWRMPIFYIMLLQLNLLSTFRGVTFSALKITSCTLARRFKRCMTERVSAQEVEGYRILWLRLSHLVLQTGEAMGKVWALLSIIFISIQTLSLYGCLSNLVGKQGDVSKAVGMGLGSGFGLISVYIWCNEAQNIEQCVRSEVQESLQTIRLQLHSRAVNAEVNAFLQTISLYPPVISVLGFKDINRGLFRSIIATLLTYLIVILQFDTGRHSKSCDLSTTRSV</sequence>
<dbReference type="InParanoid" id="A0A067RFL0"/>
<dbReference type="OMA" id="IVFYCMS"/>
<gene>
    <name evidence="7" type="ORF">L798_03480</name>
</gene>
<dbReference type="EMBL" id="KK852535">
    <property type="protein sequence ID" value="KDR21833.1"/>
    <property type="molecule type" value="Genomic_DNA"/>
</dbReference>
<evidence type="ECO:0000313" key="7">
    <source>
        <dbReference type="EMBL" id="KDR21833.1"/>
    </source>
</evidence>
<feature type="transmembrane region" description="Helical" evidence="6">
    <location>
        <begin position="269"/>
        <end position="293"/>
    </location>
</feature>
<evidence type="ECO:0000256" key="2">
    <source>
        <dbReference type="ARBA" id="ARBA00022475"/>
    </source>
</evidence>
<evidence type="ECO:0000256" key="5">
    <source>
        <dbReference type="ARBA" id="ARBA00023136"/>
    </source>
</evidence>
<reference evidence="7 8" key="1">
    <citation type="journal article" date="2014" name="Nat. Commun.">
        <title>Molecular traces of alternative social organization in a termite genome.</title>
        <authorList>
            <person name="Terrapon N."/>
            <person name="Li C."/>
            <person name="Robertson H.M."/>
            <person name="Ji L."/>
            <person name="Meng X."/>
            <person name="Booth W."/>
            <person name="Chen Z."/>
            <person name="Childers C.P."/>
            <person name="Glastad K.M."/>
            <person name="Gokhale K."/>
            <person name="Gowin J."/>
            <person name="Gronenberg W."/>
            <person name="Hermansen R.A."/>
            <person name="Hu H."/>
            <person name="Hunt B.G."/>
            <person name="Huylmans A.K."/>
            <person name="Khalil S.M."/>
            <person name="Mitchell R.D."/>
            <person name="Munoz-Torres M.C."/>
            <person name="Mustard J.A."/>
            <person name="Pan H."/>
            <person name="Reese J.T."/>
            <person name="Scharf M.E."/>
            <person name="Sun F."/>
            <person name="Vogel H."/>
            <person name="Xiao J."/>
            <person name="Yang W."/>
            <person name="Yang Z."/>
            <person name="Yang Z."/>
            <person name="Zhou J."/>
            <person name="Zhu J."/>
            <person name="Brent C.S."/>
            <person name="Elsik C.G."/>
            <person name="Goodisman M.A."/>
            <person name="Liberles D.A."/>
            <person name="Roe R.M."/>
            <person name="Vargo E.L."/>
            <person name="Vilcinskas A."/>
            <person name="Wang J."/>
            <person name="Bornberg-Bauer E."/>
            <person name="Korb J."/>
            <person name="Zhang G."/>
            <person name="Liebig J."/>
        </authorList>
    </citation>
    <scope>NUCLEOTIDE SEQUENCE [LARGE SCALE GENOMIC DNA]</scope>
    <source>
        <tissue evidence="7">Whole organism</tissue>
    </source>
</reference>
<evidence type="ECO:0000256" key="4">
    <source>
        <dbReference type="ARBA" id="ARBA00022989"/>
    </source>
</evidence>
<keyword evidence="3 6" id="KW-0812">Transmembrane</keyword>
<comment type="subcellular location">
    <subcellularLocation>
        <location evidence="1 6">Cell membrane</location>
        <topology evidence="1 6">Multi-pass membrane protein</topology>
    </subcellularLocation>
</comment>
<feature type="transmembrane region" description="Helical" evidence="6">
    <location>
        <begin position="71"/>
        <end position="92"/>
    </location>
</feature>
<name>A0A067RFL0_ZOONE</name>
<keyword evidence="8" id="KW-1185">Reference proteome</keyword>
<evidence type="ECO:0000256" key="6">
    <source>
        <dbReference type="RuleBase" id="RU363108"/>
    </source>
</evidence>
<keyword evidence="4 6" id="KW-1133">Transmembrane helix</keyword>
<evidence type="ECO:0000313" key="8">
    <source>
        <dbReference type="Proteomes" id="UP000027135"/>
    </source>
</evidence>
<feature type="transmembrane region" description="Helical" evidence="6">
    <location>
        <begin position="168"/>
        <end position="187"/>
    </location>
</feature>
<dbReference type="STRING" id="136037.A0A067RFL0"/>
<dbReference type="GO" id="GO:0007165">
    <property type="term" value="P:signal transduction"/>
    <property type="evidence" value="ECO:0007669"/>
    <property type="project" value="UniProtKB-KW"/>
</dbReference>
<feature type="transmembrane region" description="Helical" evidence="6">
    <location>
        <begin position="299"/>
        <end position="320"/>
    </location>
</feature>
<feature type="transmembrane region" description="Helical" evidence="6">
    <location>
        <begin position="199"/>
        <end position="221"/>
    </location>
</feature>
<dbReference type="Pfam" id="PF08395">
    <property type="entry name" value="7tm_7"/>
    <property type="match status" value="1"/>
</dbReference>
<evidence type="ECO:0000256" key="1">
    <source>
        <dbReference type="ARBA" id="ARBA00004651"/>
    </source>
</evidence>
<keyword evidence="6" id="KW-0807">Transducer</keyword>
<protein>
    <recommendedName>
        <fullName evidence="6">Gustatory receptor</fullName>
    </recommendedName>
</protein>
<dbReference type="AlphaFoldDB" id="A0A067RFL0"/>
<keyword evidence="5 6" id="KW-0472">Membrane</keyword>
<dbReference type="GO" id="GO:0005886">
    <property type="term" value="C:plasma membrane"/>
    <property type="evidence" value="ECO:0007669"/>
    <property type="project" value="UniProtKB-SubCell"/>
</dbReference>
<keyword evidence="6" id="KW-0675">Receptor</keyword>
<comment type="similarity">
    <text evidence="6">Belongs to the insect chemoreceptor superfamily. Gustatory receptor (GR) family.</text>
</comment>
<comment type="function">
    <text evidence="6">Gustatory receptor which mediates acceptance or avoidance behavior, depending on its substrates.</text>
</comment>